<dbReference type="InterPro" id="IPR000998">
    <property type="entry name" value="MAM_dom"/>
</dbReference>
<feature type="region of interest" description="Disordered" evidence="1">
    <location>
        <begin position="1"/>
        <end position="55"/>
    </location>
</feature>
<evidence type="ECO:0000259" key="2">
    <source>
        <dbReference type="Pfam" id="PF00629"/>
    </source>
</evidence>
<dbReference type="Pfam" id="PF00629">
    <property type="entry name" value="MAM"/>
    <property type="match status" value="1"/>
</dbReference>
<dbReference type="Gene3D" id="2.60.120.200">
    <property type="match status" value="1"/>
</dbReference>
<protein>
    <recommendedName>
        <fullName evidence="2">MAM domain-containing protein</fullName>
    </recommendedName>
</protein>
<gene>
    <name evidence="3" type="ORF">WMY93_033385</name>
</gene>
<proteinExistence type="predicted"/>
<name>A0AAW0MKW5_9GOBI</name>
<accession>A0AAW0MKW5</accession>
<keyword evidence="4" id="KW-1185">Reference proteome</keyword>
<evidence type="ECO:0000313" key="3">
    <source>
        <dbReference type="EMBL" id="KAK7879948.1"/>
    </source>
</evidence>
<organism evidence="3 4">
    <name type="scientific">Mugilogobius chulae</name>
    <name type="common">yellowstripe goby</name>
    <dbReference type="NCBI Taxonomy" id="88201"/>
    <lineage>
        <taxon>Eukaryota</taxon>
        <taxon>Metazoa</taxon>
        <taxon>Chordata</taxon>
        <taxon>Craniata</taxon>
        <taxon>Vertebrata</taxon>
        <taxon>Euteleostomi</taxon>
        <taxon>Actinopterygii</taxon>
        <taxon>Neopterygii</taxon>
        <taxon>Teleostei</taxon>
        <taxon>Neoteleostei</taxon>
        <taxon>Acanthomorphata</taxon>
        <taxon>Gobiaria</taxon>
        <taxon>Gobiiformes</taxon>
        <taxon>Gobioidei</taxon>
        <taxon>Gobiidae</taxon>
        <taxon>Gobionellinae</taxon>
        <taxon>Mugilogobius</taxon>
    </lineage>
</organism>
<evidence type="ECO:0000256" key="1">
    <source>
        <dbReference type="SAM" id="MobiDB-lite"/>
    </source>
</evidence>
<feature type="compositionally biased region" description="Basic and acidic residues" evidence="1">
    <location>
        <begin position="16"/>
        <end position="27"/>
    </location>
</feature>
<dbReference type="Proteomes" id="UP001460270">
    <property type="component" value="Unassembled WGS sequence"/>
</dbReference>
<evidence type="ECO:0000313" key="4">
    <source>
        <dbReference type="Proteomes" id="UP001460270"/>
    </source>
</evidence>
<sequence length="119" mass="13173">MAPASEKSSFQRKRSGRTEHIPPDLRTGRIATEQLPPRGLQLKTQRQRSRLLSPTVSADSGPLCLVFSYQLCGDAGGHLNVLLRTTSRRRRCCGRSPTTRDRCGRGTAPSCPDRPKTSR</sequence>
<dbReference type="EMBL" id="JBBPFD010000168">
    <property type="protein sequence ID" value="KAK7879948.1"/>
    <property type="molecule type" value="Genomic_DNA"/>
</dbReference>
<feature type="domain" description="MAM" evidence="2">
    <location>
        <begin position="44"/>
        <end position="89"/>
    </location>
</feature>
<dbReference type="GO" id="GO:0016020">
    <property type="term" value="C:membrane"/>
    <property type="evidence" value="ECO:0007669"/>
    <property type="project" value="InterPro"/>
</dbReference>
<reference evidence="4" key="1">
    <citation type="submission" date="2024-04" db="EMBL/GenBank/DDBJ databases">
        <title>Salinicola lusitanus LLJ914,a marine bacterium isolated from the Okinawa Trough.</title>
        <authorList>
            <person name="Li J."/>
        </authorList>
    </citation>
    <scope>NUCLEOTIDE SEQUENCE [LARGE SCALE GENOMIC DNA]</scope>
</reference>
<comment type="caution">
    <text evidence="3">The sequence shown here is derived from an EMBL/GenBank/DDBJ whole genome shotgun (WGS) entry which is preliminary data.</text>
</comment>
<feature type="region of interest" description="Disordered" evidence="1">
    <location>
        <begin position="93"/>
        <end position="119"/>
    </location>
</feature>
<dbReference type="AlphaFoldDB" id="A0AAW0MKW5"/>